<evidence type="ECO:0000256" key="4">
    <source>
        <dbReference type="ARBA" id="ARBA00007837"/>
    </source>
</evidence>
<gene>
    <name evidence="15" type="primary">ptsP</name>
    <name evidence="15" type="ORF">GCM10007036_44420</name>
</gene>
<dbReference type="AlphaFoldDB" id="A0A917ICC4"/>
<dbReference type="RefSeq" id="WP_188519996.1">
    <property type="nucleotide sequence ID" value="NZ_BMES01000003.1"/>
</dbReference>
<keyword evidence="10" id="KW-0598">Phosphotransferase system</keyword>
<reference evidence="15" key="1">
    <citation type="journal article" date="2014" name="Int. J. Syst. Evol. Microbiol.">
        <title>Complete genome sequence of Corynebacterium casei LMG S-19264T (=DSM 44701T), isolated from a smear-ripened cheese.</title>
        <authorList>
            <consortium name="US DOE Joint Genome Institute (JGI-PGF)"/>
            <person name="Walter F."/>
            <person name="Albersmeier A."/>
            <person name="Kalinowski J."/>
            <person name="Ruckert C."/>
        </authorList>
    </citation>
    <scope>NUCLEOTIDE SEQUENCE</scope>
    <source>
        <strain evidence="15">CGMCC 1.12214</strain>
    </source>
</reference>
<dbReference type="InterPro" id="IPR040442">
    <property type="entry name" value="Pyrv_kinase-like_dom_sf"/>
</dbReference>
<dbReference type="EMBL" id="BMES01000003">
    <property type="protein sequence ID" value="GGH32501.1"/>
    <property type="molecule type" value="Genomic_DNA"/>
</dbReference>
<evidence type="ECO:0000256" key="10">
    <source>
        <dbReference type="ARBA" id="ARBA00022683"/>
    </source>
</evidence>
<sequence>MRGALGGPRLLLRRLREVMAEPVSAQARLDKIVVLIASNMVAEVCSFYVLRADGTLELYATEGLKREAVHLTTMRAGEGLVGLIAQKAQPLNLPNAQSHPAFSYKPETGEEIYQSFLGVPVLRAGNTLGVLVVQNRAHRLYSEEEVEALQTTAMVLAEIIASTEFQTLARPGADIALRRPFSLMGQPLSDGVGLGHVVLHEPRVVVSNLIADDPARETRRLDEAVADLRSSIDTLIDRGDVSHNGEHREVLETFRMFAHDQGWIRRLREAVASGLTAEAAVERVQSDNRARMMRQTDPYLRERLHDLDELANRLLHRLVGRDMVGGQAALPENAILVARSMGPAALLDYDRKHLRGLVLEEGGPTSHIAIVARALGIPAVGNVENIAGLAETGDALIVDGGVGQVHLRPQPDVEAAFREKARLRARRQEQYRALRDQPAVTRDGVRIGLNLNAGLVIDLPHVEEAGADGIGLFRTELQFMVAERLPSTAEQLALYRTVLDAVPGKSVTFRTLDIGGDKVLPYMRAMEEENPALGWRAIRIGLDRPGLLRAQVRALLKAGGGREMKIMFPMVATVDEFARAKAIVQREIGHLERHGHELPSDVKLGVMVEVPSLLFQIDEMAREADFLSVGSNDLMQFLFAADRENPQMADRFDPLHPACLRALRCVAEAGARANIPVTLCGELGGKPLEAMALLAIGYRSLSMSPASVGPVKAMLLSLDLEALVEAASGWLDDRAAGETLRPQFAAFAKKHGVAL</sequence>
<dbReference type="GO" id="GO:0009401">
    <property type="term" value="P:phosphoenolpyruvate-dependent sugar phosphotransferase system"/>
    <property type="evidence" value="ECO:0007669"/>
    <property type="project" value="UniProtKB-KW"/>
</dbReference>
<dbReference type="GO" id="GO:0016301">
    <property type="term" value="F:kinase activity"/>
    <property type="evidence" value="ECO:0007669"/>
    <property type="project" value="UniProtKB-KW"/>
</dbReference>
<evidence type="ECO:0000313" key="16">
    <source>
        <dbReference type="Proteomes" id="UP000603912"/>
    </source>
</evidence>
<dbReference type="SUPFAM" id="SSF51621">
    <property type="entry name" value="Phosphoenolpyruvate/pyruvate domain"/>
    <property type="match status" value="1"/>
</dbReference>
<dbReference type="PANTHER" id="PTHR46244">
    <property type="entry name" value="PHOSPHOENOLPYRUVATE-PROTEIN PHOSPHOTRANSFERASE"/>
    <property type="match status" value="1"/>
</dbReference>
<dbReference type="InterPro" id="IPR029016">
    <property type="entry name" value="GAF-like_dom_sf"/>
</dbReference>
<dbReference type="InterPro" id="IPR006318">
    <property type="entry name" value="PTS_EI-like"/>
</dbReference>
<comment type="cofactor">
    <cofactor evidence="2">
        <name>Mg(2+)</name>
        <dbReference type="ChEBI" id="CHEBI:18420"/>
    </cofactor>
</comment>
<dbReference type="InterPro" id="IPR015813">
    <property type="entry name" value="Pyrv/PenolPyrv_kinase-like_dom"/>
</dbReference>
<evidence type="ECO:0000259" key="14">
    <source>
        <dbReference type="SMART" id="SM00065"/>
    </source>
</evidence>
<evidence type="ECO:0000256" key="13">
    <source>
        <dbReference type="ARBA" id="ARBA00022842"/>
    </source>
</evidence>
<proteinExistence type="inferred from homology"/>
<dbReference type="Gene3D" id="1.10.274.10">
    <property type="entry name" value="PtsI, HPr-binding domain"/>
    <property type="match status" value="1"/>
</dbReference>
<keyword evidence="8" id="KW-0762">Sugar transport</keyword>
<evidence type="ECO:0000256" key="7">
    <source>
        <dbReference type="ARBA" id="ARBA00022490"/>
    </source>
</evidence>
<dbReference type="GO" id="GO:0008965">
    <property type="term" value="F:phosphoenolpyruvate-protein phosphotransferase activity"/>
    <property type="evidence" value="ECO:0007669"/>
    <property type="project" value="UniProtKB-EC"/>
</dbReference>
<dbReference type="NCBIfam" id="TIGR01417">
    <property type="entry name" value="PTS_I_fam"/>
    <property type="match status" value="1"/>
</dbReference>
<dbReference type="GO" id="GO:0046872">
    <property type="term" value="F:metal ion binding"/>
    <property type="evidence" value="ECO:0007669"/>
    <property type="project" value="UniProtKB-KW"/>
</dbReference>
<dbReference type="SUPFAM" id="SSF55781">
    <property type="entry name" value="GAF domain-like"/>
    <property type="match status" value="1"/>
</dbReference>
<keyword evidence="13" id="KW-0460">Magnesium</keyword>
<feature type="domain" description="GAF" evidence="14">
    <location>
        <begin position="24"/>
        <end position="170"/>
    </location>
</feature>
<organism evidence="15 16">
    <name type="scientific">Alsobacter metallidurans</name>
    <dbReference type="NCBI Taxonomy" id="340221"/>
    <lineage>
        <taxon>Bacteria</taxon>
        <taxon>Pseudomonadati</taxon>
        <taxon>Pseudomonadota</taxon>
        <taxon>Alphaproteobacteria</taxon>
        <taxon>Hyphomicrobiales</taxon>
        <taxon>Alsobacteraceae</taxon>
        <taxon>Alsobacter</taxon>
    </lineage>
</organism>
<keyword evidence="16" id="KW-1185">Reference proteome</keyword>
<dbReference type="SUPFAM" id="SSF47831">
    <property type="entry name" value="Enzyme I of the PEP:sugar phosphotransferase system HPr-binding (sub)domain"/>
    <property type="match status" value="1"/>
</dbReference>
<dbReference type="Pfam" id="PF05524">
    <property type="entry name" value="PEP-utilisers_N"/>
    <property type="match status" value="1"/>
</dbReference>
<evidence type="ECO:0000256" key="2">
    <source>
        <dbReference type="ARBA" id="ARBA00001946"/>
    </source>
</evidence>
<dbReference type="InterPro" id="IPR036637">
    <property type="entry name" value="Phosphohistidine_dom_sf"/>
</dbReference>
<dbReference type="PANTHER" id="PTHR46244:SF6">
    <property type="entry name" value="PHOSPHOENOLPYRUVATE-PROTEIN PHOSPHOTRANSFERASE"/>
    <property type="match status" value="1"/>
</dbReference>
<dbReference type="GO" id="GO:0005737">
    <property type="term" value="C:cytoplasm"/>
    <property type="evidence" value="ECO:0007669"/>
    <property type="project" value="UniProtKB-SubCell"/>
</dbReference>
<dbReference type="InterPro" id="IPR023151">
    <property type="entry name" value="PEP_util_CS"/>
</dbReference>
<evidence type="ECO:0000256" key="6">
    <source>
        <dbReference type="ARBA" id="ARBA00022448"/>
    </source>
</evidence>
<reference evidence="15" key="2">
    <citation type="submission" date="2020-09" db="EMBL/GenBank/DDBJ databases">
        <authorList>
            <person name="Sun Q."/>
            <person name="Zhou Y."/>
        </authorList>
    </citation>
    <scope>NUCLEOTIDE SEQUENCE</scope>
    <source>
        <strain evidence="15">CGMCC 1.12214</strain>
    </source>
</reference>
<dbReference type="Pfam" id="PF00391">
    <property type="entry name" value="PEP-utilizers"/>
    <property type="match status" value="1"/>
</dbReference>
<evidence type="ECO:0000256" key="5">
    <source>
        <dbReference type="ARBA" id="ARBA00012232"/>
    </source>
</evidence>
<dbReference type="InterPro" id="IPR008279">
    <property type="entry name" value="PEP-util_enz_mobile_dom"/>
</dbReference>
<dbReference type="Gene3D" id="3.20.20.60">
    <property type="entry name" value="Phosphoenolpyruvate-binding domains"/>
    <property type="match status" value="1"/>
</dbReference>
<evidence type="ECO:0000256" key="11">
    <source>
        <dbReference type="ARBA" id="ARBA00022723"/>
    </source>
</evidence>
<evidence type="ECO:0000256" key="1">
    <source>
        <dbReference type="ARBA" id="ARBA00000683"/>
    </source>
</evidence>
<dbReference type="Gene3D" id="3.30.450.40">
    <property type="match status" value="1"/>
</dbReference>
<evidence type="ECO:0000313" key="15">
    <source>
        <dbReference type="EMBL" id="GGH32501.1"/>
    </source>
</evidence>
<dbReference type="SMART" id="SM00065">
    <property type="entry name" value="GAF"/>
    <property type="match status" value="1"/>
</dbReference>
<comment type="caution">
    <text evidence="15">The sequence shown here is derived from an EMBL/GenBank/DDBJ whole genome shotgun (WGS) entry which is preliminary data.</text>
</comment>
<dbReference type="Pfam" id="PF02896">
    <property type="entry name" value="PEP-utilizers_C"/>
    <property type="match status" value="1"/>
</dbReference>
<comment type="catalytic activity">
    <reaction evidence="1">
        <text>L-histidyl-[protein] + phosphoenolpyruvate = N(pros)-phospho-L-histidyl-[protein] + pyruvate</text>
        <dbReference type="Rhea" id="RHEA:23880"/>
        <dbReference type="Rhea" id="RHEA-COMP:9745"/>
        <dbReference type="Rhea" id="RHEA-COMP:9746"/>
        <dbReference type="ChEBI" id="CHEBI:15361"/>
        <dbReference type="ChEBI" id="CHEBI:29979"/>
        <dbReference type="ChEBI" id="CHEBI:58702"/>
        <dbReference type="ChEBI" id="CHEBI:64837"/>
        <dbReference type="EC" id="2.7.3.9"/>
    </reaction>
</comment>
<dbReference type="InterPro" id="IPR000121">
    <property type="entry name" value="PEP_util_C"/>
</dbReference>
<keyword evidence="12" id="KW-0418">Kinase</keyword>
<keyword evidence="11" id="KW-0479">Metal-binding</keyword>
<dbReference type="PRINTS" id="PR01736">
    <property type="entry name" value="PHPHTRNFRASE"/>
</dbReference>
<keyword evidence="6" id="KW-0813">Transport</keyword>
<evidence type="ECO:0000256" key="8">
    <source>
        <dbReference type="ARBA" id="ARBA00022597"/>
    </source>
</evidence>
<comment type="similarity">
    <text evidence="4">Belongs to the PEP-utilizing enzyme family.</text>
</comment>
<comment type="subcellular location">
    <subcellularLocation>
        <location evidence="3">Cytoplasm</location>
    </subcellularLocation>
</comment>
<accession>A0A917ICC4</accession>
<dbReference type="Gene3D" id="3.50.30.10">
    <property type="entry name" value="Phosphohistidine domain"/>
    <property type="match status" value="1"/>
</dbReference>
<dbReference type="InterPro" id="IPR003018">
    <property type="entry name" value="GAF"/>
</dbReference>
<dbReference type="Proteomes" id="UP000603912">
    <property type="component" value="Unassembled WGS sequence"/>
</dbReference>
<dbReference type="EC" id="2.7.3.9" evidence="5"/>
<evidence type="ECO:0000256" key="12">
    <source>
        <dbReference type="ARBA" id="ARBA00022777"/>
    </source>
</evidence>
<dbReference type="InterPro" id="IPR050499">
    <property type="entry name" value="PEP-utilizing_PTS_enzyme"/>
</dbReference>
<keyword evidence="7" id="KW-0963">Cytoplasm</keyword>
<dbReference type="Pfam" id="PF01590">
    <property type="entry name" value="GAF"/>
    <property type="match status" value="1"/>
</dbReference>
<evidence type="ECO:0000256" key="3">
    <source>
        <dbReference type="ARBA" id="ARBA00004496"/>
    </source>
</evidence>
<name>A0A917ICC4_9HYPH</name>
<dbReference type="PROSITE" id="PS00742">
    <property type="entry name" value="PEP_ENZYMES_2"/>
    <property type="match status" value="1"/>
</dbReference>
<keyword evidence="9" id="KW-0808">Transferase</keyword>
<evidence type="ECO:0000256" key="9">
    <source>
        <dbReference type="ARBA" id="ARBA00022679"/>
    </source>
</evidence>
<dbReference type="InterPro" id="IPR036618">
    <property type="entry name" value="PtsI_HPr-bd_sf"/>
</dbReference>
<dbReference type="InterPro" id="IPR008731">
    <property type="entry name" value="PTS_EIN"/>
</dbReference>
<protein>
    <recommendedName>
        <fullName evidence="5">phosphoenolpyruvate--protein phosphotransferase</fullName>
        <ecNumber evidence="5">2.7.3.9</ecNumber>
    </recommendedName>
</protein>
<dbReference type="SUPFAM" id="SSF52009">
    <property type="entry name" value="Phosphohistidine domain"/>
    <property type="match status" value="1"/>
</dbReference>